<dbReference type="GO" id="GO:0009279">
    <property type="term" value="C:cell outer membrane"/>
    <property type="evidence" value="ECO:0007669"/>
    <property type="project" value="UniProtKB-SubCell"/>
</dbReference>
<protein>
    <submittedName>
        <fullName evidence="15">Ferric receptor CfrA</fullName>
    </submittedName>
</protein>
<sequence length="708" mass="79479">MKKLCLSFFTSVFLISDAISQNVELDSSIVSASGFSQDIKEAPATINVISKKELQSKPYRDVAEAIADIPGVDLYASKGKTGSYNITMRGITGYTLVLIDGRRQGIGGEVGPNGFNEISNSFLPPISSIERIEVIKGPMSTLYGSEALGGVVNIITKKVSDKWETSVSLDALLNENKDWGNTYGTSIYSSGPLMNDKLGLTLRFREFYRQQSNVEFTHGSGQRVPGDQAQSPTKANNFNIGTRVSYLANDYNTFIFDMDFSRNHYDNKKGQLGTITKPVKSGGNNGSLTGGYADIMEVDKLVTYLSHEGIYENFSITSTLQYNRVSNNGREVVGKATQPFLGENRDIVAEDIILDTKSVIPLGQNHILSAGGEYRLEKMQDKIANPTNFDQYLLAIFAEDEYSIKDDLRLTFGARYNHHEIFGNNVSPRAYVVYNPTDELTFKGGISTGFRTPYANRLINGTYNYSGQGKFPIYGNPDLKEETSLNYEIAAIYNNDLFYVSATGFLTNFKDKISTQGYKQNDMIPSIGKCEADRCFRAINHGKVEYKGIELGAGISPLDNLNVNLAYTYLDTEVKEAQDRSVIGKPQQDSLKHNIMLKTEYSFYNKFTPWIKGEWQIDRYMGDTNINREYYKDIFLASMGVRYDINKQWSINAAIYNLFDKSFTNGWESYKITNKTTKTTETTKTAWVNTYNRIEEGRRMYISINGSF</sequence>
<organism evidence="15 16">
    <name type="scientific">Campylobacter jejuni subsp. doylei</name>
    <dbReference type="NCBI Taxonomy" id="32021"/>
    <lineage>
        <taxon>Bacteria</taxon>
        <taxon>Pseudomonadati</taxon>
        <taxon>Campylobacterota</taxon>
        <taxon>Epsilonproteobacteria</taxon>
        <taxon>Campylobacterales</taxon>
        <taxon>Campylobacteraceae</taxon>
        <taxon>Campylobacter</taxon>
    </lineage>
</organism>
<keyword evidence="6" id="KW-0406">Ion transport</keyword>
<evidence type="ECO:0000259" key="13">
    <source>
        <dbReference type="Pfam" id="PF00593"/>
    </source>
</evidence>
<evidence type="ECO:0000256" key="7">
    <source>
        <dbReference type="ARBA" id="ARBA00023077"/>
    </source>
</evidence>
<dbReference type="InterPro" id="IPR000531">
    <property type="entry name" value="Beta-barrel_TonB"/>
</dbReference>
<evidence type="ECO:0000256" key="4">
    <source>
        <dbReference type="ARBA" id="ARBA00022692"/>
    </source>
</evidence>
<evidence type="ECO:0000256" key="6">
    <source>
        <dbReference type="ARBA" id="ARBA00023065"/>
    </source>
</evidence>
<dbReference type="PANTHER" id="PTHR30069">
    <property type="entry name" value="TONB-DEPENDENT OUTER MEMBRANE RECEPTOR"/>
    <property type="match status" value="1"/>
</dbReference>
<dbReference type="AlphaFoldDB" id="A0A3S4VYP7"/>
<gene>
    <name evidence="15" type="primary">cfrA</name>
    <name evidence="15" type="ORF">NCTC11951_00808</name>
</gene>
<dbReference type="Pfam" id="PF07715">
    <property type="entry name" value="Plug"/>
    <property type="match status" value="1"/>
</dbReference>
<keyword evidence="8 10" id="KW-0472">Membrane</keyword>
<dbReference type="Proteomes" id="UP000275504">
    <property type="component" value="Chromosome"/>
</dbReference>
<dbReference type="Pfam" id="PF00593">
    <property type="entry name" value="TonB_dep_Rec_b-barrel"/>
    <property type="match status" value="1"/>
</dbReference>
<dbReference type="Gene3D" id="2.40.170.20">
    <property type="entry name" value="TonB-dependent receptor, beta-barrel domain"/>
    <property type="match status" value="1"/>
</dbReference>
<reference evidence="15 16" key="1">
    <citation type="submission" date="2018-12" db="EMBL/GenBank/DDBJ databases">
        <authorList>
            <consortium name="Pathogen Informatics"/>
        </authorList>
    </citation>
    <scope>NUCLEOTIDE SEQUENCE [LARGE SCALE GENOMIC DNA]</scope>
    <source>
        <strain evidence="15 16">NCTC11951</strain>
    </source>
</reference>
<dbReference type="InterPro" id="IPR012910">
    <property type="entry name" value="Plug_dom"/>
</dbReference>
<dbReference type="EMBL" id="LR134359">
    <property type="protein sequence ID" value="VEG61452.1"/>
    <property type="molecule type" value="Genomic_DNA"/>
</dbReference>
<feature type="domain" description="TonB-dependent receptor plug" evidence="14">
    <location>
        <begin position="39"/>
        <end position="151"/>
    </location>
</feature>
<evidence type="ECO:0000256" key="2">
    <source>
        <dbReference type="ARBA" id="ARBA00022448"/>
    </source>
</evidence>
<evidence type="ECO:0000313" key="16">
    <source>
        <dbReference type="Proteomes" id="UP000275504"/>
    </source>
</evidence>
<dbReference type="Gene3D" id="2.170.130.10">
    <property type="entry name" value="TonB-dependent receptor, plug domain"/>
    <property type="match status" value="1"/>
</dbReference>
<evidence type="ECO:0000259" key="14">
    <source>
        <dbReference type="Pfam" id="PF07715"/>
    </source>
</evidence>
<feature type="domain" description="TonB-dependent receptor-like beta-barrel" evidence="13">
    <location>
        <begin position="249"/>
        <end position="658"/>
    </location>
</feature>
<proteinExistence type="inferred from homology"/>
<evidence type="ECO:0000256" key="5">
    <source>
        <dbReference type="ARBA" id="ARBA00022729"/>
    </source>
</evidence>
<keyword evidence="3 10" id="KW-1134">Transmembrane beta strand</keyword>
<name>A0A3S4VYP7_CAMJU</name>
<dbReference type="PANTHER" id="PTHR30069:SF53">
    <property type="entry name" value="COLICIN I RECEPTOR-RELATED"/>
    <property type="match status" value="1"/>
</dbReference>
<comment type="similarity">
    <text evidence="10 11">Belongs to the TonB-dependent receptor family.</text>
</comment>
<dbReference type="InterPro" id="IPR039426">
    <property type="entry name" value="TonB-dep_rcpt-like"/>
</dbReference>
<evidence type="ECO:0000256" key="10">
    <source>
        <dbReference type="PROSITE-ProRule" id="PRU01360"/>
    </source>
</evidence>
<keyword evidence="2 10" id="KW-0813">Transport</keyword>
<keyword evidence="15" id="KW-0675">Receptor</keyword>
<dbReference type="InterPro" id="IPR037066">
    <property type="entry name" value="Plug_dom_sf"/>
</dbReference>
<evidence type="ECO:0000256" key="11">
    <source>
        <dbReference type="RuleBase" id="RU003357"/>
    </source>
</evidence>
<evidence type="ECO:0000313" key="15">
    <source>
        <dbReference type="EMBL" id="VEG61452.1"/>
    </source>
</evidence>
<evidence type="ECO:0000256" key="8">
    <source>
        <dbReference type="ARBA" id="ARBA00023136"/>
    </source>
</evidence>
<keyword evidence="7 11" id="KW-0798">TonB box</keyword>
<dbReference type="PROSITE" id="PS52016">
    <property type="entry name" value="TONB_DEPENDENT_REC_3"/>
    <property type="match status" value="1"/>
</dbReference>
<dbReference type="CDD" id="cd01347">
    <property type="entry name" value="ligand_gated_channel"/>
    <property type="match status" value="1"/>
</dbReference>
<dbReference type="GO" id="GO:0044718">
    <property type="term" value="P:siderophore transmembrane transport"/>
    <property type="evidence" value="ECO:0007669"/>
    <property type="project" value="TreeGrafter"/>
</dbReference>
<dbReference type="InterPro" id="IPR036942">
    <property type="entry name" value="Beta-barrel_TonB_sf"/>
</dbReference>
<dbReference type="GO" id="GO:0015344">
    <property type="term" value="F:siderophore uptake transmembrane transporter activity"/>
    <property type="evidence" value="ECO:0007669"/>
    <property type="project" value="TreeGrafter"/>
</dbReference>
<evidence type="ECO:0000256" key="1">
    <source>
        <dbReference type="ARBA" id="ARBA00004571"/>
    </source>
</evidence>
<keyword evidence="4 10" id="KW-0812">Transmembrane</keyword>
<feature type="region of interest" description="Disordered" evidence="12">
    <location>
        <begin position="216"/>
        <end position="235"/>
    </location>
</feature>
<comment type="subcellular location">
    <subcellularLocation>
        <location evidence="1 10">Cell outer membrane</location>
        <topology evidence="1 10">Multi-pass membrane protein</topology>
    </subcellularLocation>
</comment>
<evidence type="ECO:0000256" key="9">
    <source>
        <dbReference type="ARBA" id="ARBA00023237"/>
    </source>
</evidence>
<accession>A0A3S4VYP7</accession>
<evidence type="ECO:0000256" key="12">
    <source>
        <dbReference type="SAM" id="MobiDB-lite"/>
    </source>
</evidence>
<keyword evidence="9 10" id="KW-0998">Cell outer membrane</keyword>
<keyword evidence="5" id="KW-0732">Signal</keyword>
<evidence type="ECO:0000256" key="3">
    <source>
        <dbReference type="ARBA" id="ARBA00022452"/>
    </source>
</evidence>
<dbReference type="SUPFAM" id="SSF56935">
    <property type="entry name" value="Porins"/>
    <property type="match status" value="1"/>
</dbReference>